<accession>A0AAE0ZXN5</accession>
<dbReference type="EMBL" id="JAWDGP010003207">
    <property type="protein sequence ID" value="KAK3776502.1"/>
    <property type="molecule type" value="Genomic_DNA"/>
</dbReference>
<gene>
    <name evidence="1" type="ORF">RRG08_052920</name>
</gene>
<keyword evidence="2" id="KW-1185">Reference proteome</keyword>
<sequence length="133" mass="14107">VTAVCSPNGVPVDLAPATHCRSHSKKYPETFGTEDRPAYSKTLGVHLEVLGGLHQALPIFRVLNRVSNRKLSIEAISIAPVKYGNLTTLQTAAKTSCPDLHLGGRSNTIVKQLGSVSEVVPGPSCSQYTASIL</sequence>
<organism evidence="1 2">
    <name type="scientific">Elysia crispata</name>
    <name type="common">lettuce slug</name>
    <dbReference type="NCBI Taxonomy" id="231223"/>
    <lineage>
        <taxon>Eukaryota</taxon>
        <taxon>Metazoa</taxon>
        <taxon>Spiralia</taxon>
        <taxon>Lophotrochozoa</taxon>
        <taxon>Mollusca</taxon>
        <taxon>Gastropoda</taxon>
        <taxon>Heterobranchia</taxon>
        <taxon>Euthyneura</taxon>
        <taxon>Panpulmonata</taxon>
        <taxon>Sacoglossa</taxon>
        <taxon>Placobranchoidea</taxon>
        <taxon>Plakobranchidae</taxon>
        <taxon>Elysia</taxon>
    </lineage>
</organism>
<reference evidence="1" key="1">
    <citation type="journal article" date="2023" name="G3 (Bethesda)">
        <title>A reference genome for the long-term kleptoplast-retaining sea slug Elysia crispata morphotype clarki.</title>
        <authorList>
            <person name="Eastman K.E."/>
            <person name="Pendleton A.L."/>
            <person name="Shaikh M.A."/>
            <person name="Suttiyut T."/>
            <person name="Ogas R."/>
            <person name="Tomko P."/>
            <person name="Gavelis G."/>
            <person name="Widhalm J.R."/>
            <person name="Wisecaver J.H."/>
        </authorList>
    </citation>
    <scope>NUCLEOTIDE SEQUENCE</scope>
    <source>
        <strain evidence="1">ECLA1</strain>
    </source>
</reference>
<name>A0AAE0ZXN5_9GAST</name>
<comment type="caution">
    <text evidence="1">The sequence shown here is derived from an EMBL/GenBank/DDBJ whole genome shotgun (WGS) entry which is preliminary data.</text>
</comment>
<evidence type="ECO:0000313" key="2">
    <source>
        <dbReference type="Proteomes" id="UP001283361"/>
    </source>
</evidence>
<evidence type="ECO:0000313" key="1">
    <source>
        <dbReference type="EMBL" id="KAK3776502.1"/>
    </source>
</evidence>
<dbReference type="Proteomes" id="UP001283361">
    <property type="component" value="Unassembled WGS sequence"/>
</dbReference>
<feature type="non-terminal residue" evidence="1">
    <location>
        <position position="1"/>
    </location>
</feature>
<dbReference type="AlphaFoldDB" id="A0AAE0ZXN5"/>
<proteinExistence type="predicted"/>
<protein>
    <submittedName>
        <fullName evidence="1">Uncharacterized protein</fullName>
    </submittedName>
</protein>